<keyword evidence="2" id="KW-0614">Plasmid</keyword>
<name>A0AA46Z5R7_VIBPH</name>
<keyword evidence="1" id="KW-1133">Transmembrane helix</keyword>
<evidence type="ECO:0000313" key="3">
    <source>
        <dbReference type="Proteomes" id="UP001163036"/>
    </source>
</evidence>
<dbReference type="AlphaFoldDB" id="A0AA46Z5R7"/>
<keyword evidence="1" id="KW-0472">Membrane</keyword>
<feature type="transmembrane region" description="Helical" evidence="1">
    <location>
        <begin position="12"/>
        <end position="33"/>
    </location>
</feature>
<evidence type="ECO:0000256" key="1">
    <source>
        <dbReference type="SAM" id="Phobius"/>
    </source>
</evidence>
<feature type="transmembrane region" description="Helical" evidence="1">
    <location>
        <begin position="72"/>
        <end position="91"/>
    </location>
</feature>
<feature type="transmembrane region" description="Helical" evidence="1">
    <location>
        <begin position="40"/>
        <end position="60"/>
    </location>
</feature>
<protein>
    <submittedName>
        <fullName evidence="2">Uncharacterized protein</fullName>
    </submittedName>
</protein>
<gene>
    <name evidence="2" type="ORF">M5598_28900</name>
</gene>
<feature type="transmembrane region" description="Helical" evidence="1">
    <location>
        <begin position="100"/>
        <end position="121"/>
    </location>
</feature>
<sequence>MLEILNKLDANIPFEFTLFSVGFLIAIGATLIFTKKINKWTLGFSIIFGALYHEVNSLIYSLYSAYNGNNQVSTVALLAVIPSILGFLLFFKKQRSVDRIFTFGIMMAVNLLWLVIHVSMINLNLIDAIERDASIHEKAIAIFLKYDQKGMYYDYCEEQNLICKWSSDKTENSAFHKAYQLVSENKNSEIHRIKYISNTLPINSDYILSKQYRDLSTNQKEHTFNLTYNQRTNVFTSTFNFTSVQNIHAKTKLYFYTWFSLALVVWVYGGFSLLTFHKIRFEKRMKK</sequence>
<organism evidence="2 3">
    <name type="scientific">Vibrio parahaemolyticus</name>
    <dbReference type="NCBI Taxonomy" id="670"/>
    <lineage>
        <taxon>Bacteria</taxon>
        <taxon>Pseudomonadati</taxon>
        <taxon>Pseudomonadota</taxon>
        <taxon>Gammaproteobacteria</taxon>
        <taxon>Vibrionales</taxon>
        <taxon>Vibrionaceae</taxon>
        <taxon>Vibrio</taxon>
    </lineage>
</organism>
<dbReference type="EMBL" id="CP097357">
    <property type="protein sequence ID" value="UYV30008.1"/>
    <property type="molecule type" value="Genomic_DNA"/>
</dbReference>
<feature type="transmembrane region" description="Helical" evidence="1">
    <location>
        <begin position="253"/>
        <end position="276"/>
    </location>
</feature>
<reference evidence="2" key="1">
    <citation type="submission" date="2022-05" db="EMBL/GenBank/DDBJ databases">
        <title>Megaplasmid of Vibrio parahaemolyticus.</title>
        <authorList>
            <person name="Strauch E."/>
            <person name="Borowiak M."/>
        </authorList>
    </citation>
    <scope>NUCLEOTIDE SEQUENCE</scope>
    <source>
        <strain evidence="2">16-VB00198</strain>
        <plasmid evidence="2">pVP-16-VB00198-1</plasmid>
    </source>
</reference>
<evidence type="ECO:0000313" key="2">
    <source>
        <dbReference type="EMBL" id="UYV30008.1"/>
    </source>
</evidence>
<dbReference type="Proteomes" id="UP001163036">
    <property type="component" value="Plasmid pVP-16-VB00198-1"/>
</dbReference>
<dbReference type="RefSeq" id="WP_053312633.1">
    <property type="nucleotide sequence ID" value="NZ_CP062152.1"/>
</dbReference>
<keyword evidence="1" id="KW-0812">Transmembrane</keyword>
<accession>A0AA46Z5R7</accession>
<geneLocation type="plasmid" evidence="2 3">
    <name>pVP-16-VB00198-1</name>
</geneLocation>
<proteinExistence type="predicted"/>